<evidence type="ECO:0000256" key="11">
    <source>
        <dbReference type="ARBA" id="ARBA00051661"/>
    </source>
</evidence>
<comment type="function">
    <text evidence="2">Catalyzes the methylthiolation of N6-threonylcarbamoyladenosine (t(6)A), leading to the formation of 2-methylthio-N6-threonylcarbamoyladenosine (ms(2)t(6)A) at position 37 in tRNAs that read codons beginning with adenine.</text>
</comment>
<dbReference type="PANTHER" id="PTHR11918">
    <property type="entry name" value="RADICAL SAM PROTEINS"/>
    <property type="match status" value="1"/>
</dbReference>
<keyword evidence="6" id="KW-0949">S-adenosyl-L-methionine</keyword>
<dbReference type="STRING" id="246199.CUS_6189"/>
<keyword evidence="16" id="KW-1185">Reference proteome</keyword>
<keyword evidence="9" id="KW-0411">Iron-sulfur</keyword>
<dbReference type="GO" id="GO:0035598">
    <property type="term" value="F:tRNA (N(6)-L-threonylcarbamoyladenosine(37)-C(2))-methylthiotransferase activity"/>
    <property type="evidence" value="ECO:0007669"/>
    <property type="project" value="UniProtKB-EC"/>
</dbReference>
<dbReference type="InterPro" id="IPR006467">
    <property type="entry name" value="MiaB-like_bact"/>
</dbReference>
<keyword evidence="5 15" id="KW-0808">Transferase</keyword>
<dbReference type="InterPro" id="IPR013848">
    <property type="entry name" value="Methylthiotransferase_N"/>
</dbReference>
<dbReference type="SMART" id="SM00729">
    <property type="entry name" value="Elp3"/>
    <property type="match status" value="1"/>
</dbReference>
<dbReference type="SFLD" id="SFLDG01082">
    <property type="entry name" value="B12-binding_domain_containing"/>
    <property type="match status" value="1"/>
</dbReference>
<dbReference type="eggNOG" id="COG0621">
    <property type="taxonomic scope" value="Bacteria"/>
</dbReference>
<feature type="domain" description="Radical SAM core" evidence="14">
    <location>
        <begin position="138"/>
        <end position="368"/>
    </location>
</feature>
<dbReference type="EMBL" id="ADKM02000008">
    <property type="protein sequence ID" value="EGC04753.1"/>
    <property type="molecule type" value="Genomic_DNA"/>
</dbReference>
<dbReference type="Gene3D" id="3.40.50.12160">
    <property type="entry name" value="Methylthiotransferase, N-terminal domain"/>
    <property type="match status" value="1"/>
</dbReference>
<feature type="domain" description="MTTase N-terminal" evidence="13">
    <location>
        <begin position="1"/>
        <end position="113"/>
    </location>
</feature>
<dbReference type="AlphaFoldDB" id="E9S7H7"/>
<dbReference type="SFLD" id="SFLDG01061">
    <property type="entry name" value="methylthiotransferase"/>
    <property type="match status" value="1"/>
</dbReference>
<evidence type="ECO:0000256" key="5">
    <source>
        <dbReference type="ARBA" id="ARBA00022679"/>
    </source>
</evidence>
<protein>
    <recommendedName>
        <fullName evidence="3">tRNA (N(6)-L-threonylcarbamoyladenosine(37)-C(2))-methylthiotransferase</fullName>
        <ecNumber evidence="3">2.8.4.5</ecNumber>
    </recommendedName>
    <alternativeName>
        <fullName evidence="10">tRNA-t(6)A37 methylthiotransferase</fullName>
    </alternativeName>
</protein>
<keyword evidence="4" id="KW-0004">4Fe-4S</keyword>
<dbReference type="PANTHER" id="PTHR11918:SF45">
    <property type="entry name" value="THREONYLCARBAMOYLADENOSINE TRNA METHYLTHIOTRANSFERASE"/>
    <property type="match status" value="1"/>
</dbReference>
<dbReference type="PROSITE" id="PS51918">
    <property type="entry name" value="RADICAL_SAM"/>
    <property type="match status" value="1"/>
</dbReference>
<evidence type="ECO:0000256" key="8">
    <source>
        <dbReference type="ARBA" id="ARBA00023004"/>
    </source>
</evidence>
<dbReference type="InterPro" id="IPR038135">
    <property type="entry name" value="Methylthiotransferase_N_sf"/>
</dbReference>
<gene>
    <name evidence="15" type="primary">yqeV</name>
    <name evidence="15" type="ORF">CUS_6189</name>
</gene>
<keyword evidence="7" id="KW-0479">Metal-binding</keyword>
<dbReference type="PROSITE" id="PS50926">
    <property type="entry name" value="TRAM"/>
    <property type="match status" value="1"/>
</dbReference>
<evidence type="ECO:0000259" key="12">
    <source>
        <dbReference type="PROSITE" id="PS50926"/>
    </source>
</evidence>
<dbReference type="NCBIfam" id="TIGR01579">
    <property type="entry name" value="MiaB-like-C"/>
    <property type="match status" value="1"/>
</dbReference>
<comment type="caution">
    <text evidence="15">The sequence shown here is derived from an EMBL/GenBank/DDBJ whole genome shotgun (WGS) entry which is preliminary data.</text>
</comment>
<organism evidence="15 16">
    <name type="scientific">Ruminococcus albus 8</name>
    <dbReference type="NCBI Taxonomy" id="246199"/>
    <lineage>
        <taxon>Bacteria</taxon>
        <taxon>Bacillati</taxon>
        <taxon>Bacillota</taxon>
        <taxon>Clostridia</taxon>
        <taxon>Eubacteriales</taxon>
        <taxon>Oscillospiraceae</taxon>
        <taxon>Ruminococcus</taxon>
    </lineage>
</organism>
<evidence type="ECO:0000256" key="10">
    <source>
        <dbReference type="ARBA" id="ARBA00031213"/>
    </source>
</evidence>
<dbReference type="EC" id="2.8.4.5" evidence="3"/>
<dbReference type="InterPro" id="IPR023404">
    <property type="entry name" value="rSAM_horseshoe"/>
</dbReference>
<dbReference type="InterPro" id="IPR058240">
    <property type="entry name" value="rSAM_sf"/>
</dbReference>
<comment type="cofactor">
    <cofactor evidence="1">
        <name>[4Fe-4S] cluster</name>
        <dbReference type="ChEBI" id="CHEBI:49883"/>
    </cofactor>
</comment>
<dbReference type="OrthoDB" id="9805215at2"/>
<evidence type="ECO:0000313" key="15">
    <source>
        <dbReference type="EMBL" id="EGC04753.1"/>
    </source>
</evidence>
<dbReference type="Pfam" id="PF00919">
    <property type="entry name" value="UPF0004"/>
    <property type="match status" value="1"/>
</dbReference>
<feature type="domain" description="TRAM" evidence="12">
    <location>
        <begin position="371"/>
        <end position="434"/>
    </location>
</feature>
<dbReference type="InterPro" id="IPR007197">
    <property type="entry name" value="rSAM"/>
</dbReference>
<evidence type="ECO:0000256" key="9">
    <source>
        <dbReference type="ARBA" id="ARBA00023014"/>
    </source>
</evidence>
<keyword evidence="8" id="KW-0408">Iron</keyword>
<sequence>MKIYYYTFGCKVNQYETEHIRERFTENGHETVRDFSVADVCVINTCTVTEQADSKCMQMLRRVRKAAPQSVIVLAGCFPQAFQSRAESLAECDIIVGTEGKGSIPELVDCFMKSGERIVAVKPHARGEAFDRMTNKGDSDKTRAYIKIQDGCDCYCTYCIIPFARGHLRSKPIGDILTEARDAVSTGHKELILTGINLCFYGRGLSEQLTLTDVVERICAIEGDFRVRLGSIEPEMMLEDDIRRLAALDKLCPHFHLSLQSGSASTLKLMNRRYTPAEYEKLCHDLREYFPDCAITTDIMVGFSHEGEAEFAESLAFAERIAFAEAHIFPYSRRKGTKADTFDGQVDGHTKHLRAAKMAEVCKKTKAEYLASCVGKTFKVLFERESEQDWHNGHAPNYVTVKVPRPSPDVSLRRQFRQVKITSANEEHCFGELI</sequence>
<evidence type="ECO:0000313" key="16">
    <source>
        <dbReference type="Proteomes" id="UP000004259"/>
    </source>
</evidence>
<evidence type="ECO:0000256" key="7">
    <source>
        <dbReference type="ARBA" id="ARBA00022723"/>
    </source>
</evidence>
<name>E9S7H7_RUMAL</name>
<dbReference type="InterPro" id="IPR020612">
    <property type="entry name" value="Methylthiotransferase_CS"/>
</dbReference>
<dbReference type="SUPFAM" id="SSF102114">
    <property type="entry name" value="Radical SAM enzymes"/>
    <property type="match status" value="1"/>
</dbReference>
<dbReference type="PROSITE" id="PS51449">
    <property type="entry name" value="MTTASE_N"/>
    <property type="match status" value="1"/>
</dbReference>
<evidence type="ECO:0000259" key="13">
    <source>
        <dbReference type="PROSITE" id="PS51449"/>
    </source>
</evidence>
<evidence type="ECO:0000259" key="14">
    <source>
        <dbReference type="PROSITE" id="PS51918"/>
    </source>
</evidence>
<evidence type="ECO:0000256" key="2">
    <source>
        <dbReference type="ARBA" id="ARBA00002399"/>
    </source>
</evidence>
<dbReference type="InterPro" id="IPR002792">
    <property type="entry name" value="TRAM_dom"/>
</dbReference>
<evidence type="ECO:0000256" key="6">
    <source>
        <dbReference type="ARBA" id="ARBA00022691"/>
    </source>
</evidence>
<evidence type="ECO:0000256" key="4">
    <source>
        <dbReference type="ARBA" id="ARBA00022485"/>
    </source>
</evidence>
<dbReference type="InterPro" id="IPR005839">
    <property type="entry name" value="Methylthiotransferase"/>
</dbReference>
<dbReference type="CDD" id="cd01335">
    <property type="entry name" value="Radical_SAM"/>
    <property type="match status" value="1"/>
</dbReference>
<dbReference type="PROSITE" id="PS01278">
    <property type="entry name" value="MTTASE_RADICAL"/>
    <property type="match status" value="1"/>
</dbReference>
<evidence type="ECO:0000256" key="3">
    <source>
        <dbReference type="ARBA" id="ARBA00013273"/>
    </source>
</evidence>
<dbReference type="Gene3D" id="3.80.30.20">
    <property type="entry name" value="tm_1862 like domain"/>
    <property type="match status" value="1"/>
</dbReference>
<dbReference type="Proteomes" id="UP000004259">
    <property type="component" value="Unassembled WGS sequence"/>
</dbReference>
<dbReference type="SFLD" id="SFLDS00029">
    <property type="entry name" value="Radical_SAM"/>
    <property type="match status" value="1"/>
</dbReference>
<evidence type="ECO:0000256" key="1">
    <source>
        <dbReference type="ARBA" id="ARBA00001966"/>
    </source>
</evidence>
<dbReference type="InterPro" id="IPR006638">
    <property type="entry name" value="Elp3/MiaA/NifB-like_rSAM"/>
</dbReference>
<dbReference type="RefSeq" id="WP_002846769.1">
    <property type="nucleotide sequence ID" value="NZ_ADKM02000008.1"/>
</dbReference>
<comment type="catalytic activity">
    <reaction evidence="11">
        <text>N(6)-L-threonylcarbamoyladenosine(37) in tRNA + (sulfur carrier)-SH + AH2 + 2 S-adenosyl-L-methionine = 2-methylsulfanyl-N(6)-L-threonylcarbamoyladenosine(37) in tRNA + (sulfur carrier)-H + 5'-deoxyadenosine + L-methionine + A + S-adenosyl-L-homocysteine + 2 H(+)</text>
        <dbReference type="Rhea" id="RHEA:37075"/>
        <dbReference type="Rhea" id="RHEA-COMP:10163"/>
        <dbReference type="Rhea" id="RHEA-COMP:11092"/>
        <dbReference type="Rhea" id="RHEA-COMP:14737"/>
        <dbReference type="Rhea" id="RHEA-COMP:14739"/>
        <dbReference type="ChEBI" id="CHEBI:13193"/>
        <dbReference type="ChEBI" id="CHEBI:15378"/>
        <dbReference type="ChEBI" id="CHEBI:17319"/>
        <dbReference type="ChEBI" id="CHEBI:17499"/>
        <dbReference type="ChEBI" id="CHEBI:29917"/>
        <dbReference type="ChEBI" id="CHEBI:57844"/>
        <dbReference type="ChEBI" id="CHEBI:57856"/>
        <dbReference type="ChEBI" id="CHEBI:59789"/>
        <dbReference type="ChEBI" id="CHEBI:64428"/>
        <dbReference type="ChEBI" id="CHEBI:74418"/>
        <dbReference type="ChEBI" id="CHEBI:74420"/>
        <dbReference type="EC" id="2.8.4.5"/>
    </reaction>
</comment>
<proteinExistence type="predicted"/>
<dbReference type="Pfam" id="PF04055">
    <property type="entry name" value="Radical_SAM"/>
    <property type="match status" value="1"/>
</dbReference>
<dbReference type="GO" id="GO:0051539">
    <property type="term" value="F:4 iron, 4 sulfur cluster binding"/>
    <property type="evidence" value="ECO:0007669"/>
    <property type="project" value="UniProtKB-KW"/>
</dbReference>
<dbReference type="NCBIfam" id="TIGR00089">
    <property type="entry name" value="MiaB/RimO family radical SAM methylthiotransferase"/>
    <property type="match status" value="1"/>
</dbReference>
<dbReference type="GO" id="GO:0046872">
    <property type="term" value="F:metal ion binding"/>
    <property type="evidence" value="ECO:0007669"/>
    <property type="project" value="UniProtKB-KW"/>
</dbReference>
<accession>E9S7H7</accession>
<reference evidence="15 16" key="1">
    <citation type="submission" date="2011-02" db="EMBL/GenBank/DDBJ databases">
        <authorList>
            <person name="Nelson K.E."/>
            <person name="Sutton G."/>
            <person name="Torralba M."/>
            <person name="Durkin S."/>
            <person name="Harkins D."/>
            <person name="Montgomery R."/>
            <person name="Ziemer C."/>
            <person name="Klaassens E."/>
            <person name="Ocuiv P."/>
            <person name="Morrison M."/>
        </authorList>
    </citation>
    <scope>NUCLEOTIDE SEQUENCE [LARGE SCALE GENOMIC DNA]</scope>
    <source>
        <strain evidence="15 16">8</strain>
    </source>
</reference>